<dbReference type="PROSITE" id="PS00211">
    <property type="entry name" value="ABC_TRANSPORTER_1"/>
    <property type="match status" value="1"/>
</dbReference>
<keyword evidence="4 9" id="KW-0812">Transmembrane</keyword>
<dbReference type="InterPro" id="IPR003593">
    <property type="entry name" value="AAA+_ATPase"/>
</dbReference>
<dbReference type="PANTHER" id="PTHR24221">
    <property type="entry name" value="ATP-BINDING CASSETTE SUB-FAMILY B"/>
    <property type="match status" value="1"/>
</dbReference>
<dbReference type="GO" id="GO:0016887">
    <property type="term" value="F:ATP hydrolysis activity"/>
    <property type="evidence" value="ECO:0007669"/>
    <property type="project" value="InterPro"/>
</dbReference>
<evidence type="ECO:0000256" key="9">
    <source>
        <dbReference type="SAM" id="Phobius"/>
    </source>
</evidence>
<feature type="transmembrane region" description="Helical" evidence="9">
    <location>
        <begin position="50"/>
        <end position="69"/>
    </location>
</feature>
<name>A0A7X1AP70_9PSED</name>
<dbReference type="EMBL" id="JAAXCZ010000003">
    <property type="protein sequence ID" value="MBC2380762.1"/>
    <property type="molecule type" value="Genomic_DNA"/>
</dbReference>
<evidence type="ECO:0000313" key="15">
    <source>
        <dbReference type="Proteomes" id="UP000534677"/>
    </source>
</evidence>
<feature type="transmembrane region" description="Helical" evidence="9">
    <location>
        <begin position="21"/>
        <end position="44"/>
    </location>
</feature>
<evidence type="ECO:0000259" key="10">
    <source>
        <dbReference type="PROSITE" id="PS50893"/>
    </source>
</evidence>
<organism evidence="13 14">
    <name type="scientific">Pseudomonas cremoris</name>
    <dbReference type="NCBI Taxonomy" id="2724178"/>
    <lineage>
        <taxon>Bacteria</taxon>
        <taxon>Pseudomonadati</taxon>
        <taxon>Pseudomonadota</taxon>
        <taxon>Gammaproteobacteria</taxon>
        <taxon>Pseudomonadales</taxon>
        <taxon>Pseudomonadaceae</taxon>
        <taxon>Pseudomonas</taxon>
    </lineage>
</organism>
<dbReference type="GO" id="GO:0005524">
    <property type="term" value="F:ATP binding"/>
    <property type="evidence" value="ECO:0007669"/>
    <property type="project" value="UniProtKB-KW"/>
</dbReference>
<evidence type="ECO:0000256" key="8">
    <source>
        <dbReference type="ARBA" id="ARBA00023136"/>
    </source>
</evidence>
<dbReference type="Proteomes" id="UP000534677">
    <property type="component" value="Unassembled WGS sequence"/>
</dbReference>
<comment type="caution">
    <text evidence="13">The sequence shown here is derived from an EMBL/GenBank/DDBJ whole genome shotgun (WGS) entry which is preliminary data.</text>
</comment>
<dbReference type="PROSITE" id="PS50893">
    <property type="entry name" value="ABC_TRANSPORTER_2"/>
    <property type="match status" value="1"/>
</dbReference>
<dbReference type="PANTHER" id="PTHR24221:SF654">
    <property type="entry name" value="ATP-BINDING CASSETTE SUB-FAMILY B MEMBER 6"/>
    <property type="match status" value="1"/>
</dbReference>
<dbReference type="GO" id="GO:0034040">
    <property type="term" value="F:ATPase-coupled lipid transmembrane transporter activity"/>
    <property type="evidence" value="ECO:0007669"/>
    <property type="project" value="TreeGrafter"/>
</dbReference>
<proteinExistence type="predicted"/>
<protein>
    <submittedName>
        <fullName evidence="13">ABC transporter ATP-binding protein</fullName>
    </submittedName>
</protein>
<dbReference type="Pfam" id="PF00664">
    <property type="entry name" value="ABC_membrane"/>
    <property type="match status" value="1"/>
</dbReference>
<evidence type="ECO:0000256" key="7">
    <source>
        <dbReference type="ARBA" id="ARBA00022989"/>
    </source>
</evidence>
<feature type="domain" description="ABC transmembrane type-1" evidence="11">
    <location>
        <begin position="22"/>
        <end position="262"/>
    </location>
</feature>
<keyword evidence="7 9" id="KW-1133">Transmembrane helix</keyword>
<dbReference type="GO" id="GO:0005886">
    <property type="term" value="C:plasma membrane"/>
    <property type="evidence" value="ECO:0007669"/>
    <property type="project" value="UniProtKB-SubCell"/>
</dbReference>
<gene>
    <name evidence="12" type="ORF">HF209_07380</name>
    <name evidence="13" type="ORF">HF257_18430</name>
</gene>
<evidence type="ECO:0000256" key="6">
    <source>
        <dbReference type="ARBA" id="ARBA00022840"/>
    </source>
</evidence>
<evidence type="ECO:0000259" key="11">
    <source>
        <dbReference type="PROSITE" id="PS50929"/>
    </source>
</evidence>
<keyword evidence="5" id="KW-0547">Nucleotide-binding</keyword>
<evidence type="ECO:0000256" key="2">
    <source>
        <dbReference type="ARBA" id="ARBA00022448"/>
    </source>
</evidence>
<dbReference type="Pfam" id="PF00005">
    <property type="entry name" value="ABC_tran"/>
    <property type="match status" value="1"/>
</dbReference>
<evidence type="ECO:0000256" key="5">
    <source>
        <dbReference type="ARBA" id="ARBA00022741"/>
    </source>
</evidence>
<evidence type="ECO:0000256" key="4">
    <source>
        <dbReference type="ARBA" id="ARBA00022692"/>
    </source>
</evidence>
<keyword evidence="15" id="KW-1185">Reference proteome</keyword>
<comment type="subcellular location">
    <subcellularLocation>
        <location evidence="1">Cell membrane</location>
        <topology evidence="1">Multi-pass membrane protein</topology>
    </subcellularLocation>
</comment>
<feature type="domain" description="ABC transporter" evidence="10">
    <location>
        <begin position="330"/>
        <end position="565"/>
    </location>
</feature>
<dbReference type="AlphaFoldDB" id="A0A7X1AP70"/>
<feature type="transmembrane region" description="Helical" evidence="9">
    <location>
        <begin position="130"/>
        <end position="149"/>
    </location>
</feature>
<dbReference type="Proteomes" id="UP000520513">
    <property type="component" value="Unassembled WGS sequence"/>
</dbReference>
<feature type="transmembrane region" description="Helical" evidence="9">
    <location>
        <begin position="240"/>
        <end position="262"/>
    </location>
</feature>
<reference evidence="14 15" key="1">
    <citation type="submission" date="2020-04" db="EMBL/GenBank/DDBJ databases">
        <title>Pseudomonas crami sp. nov., a novel proteolytic bacterial species isolated from cream.</title>
        <authorList>
            <person name="Hofmann K."/>
            <person name="Woller A."/>
            <person name="Huptas C."/>
            <person name="Wenning M."/>
            <person name="Scherer S."/>
            <person name="Doll E.V."/>
        </authorList>
    </citation>
    <scope>NUCLEOTIDE SEQUENCE [LARGE SCALE GENOMIC DNA]</scope>
    <source>
        <strain evidence="12 15">WS 5096</strain>
        <strain evidence="13 14">WS 5106</strain>
    </source>
</reference>
<dbReference type="InterPro" id="IPR003439">
    <property type="entry name" value="ABC_transporter-like_ATP-bd"/>
</dbReference>
<evidence type="ECO:0000313" key="13">
    <source>
        <dbReference type="EMBL" id="MBC2407990.1"/>
    </source>
</evidence>
<evidence type="ECO:0000313" key="14">
    <source>
        <dbReference type="Proteomes" id="UP000520513"/>
    </source>
</evidence>
<evidence type="ECO:0000313" key="12">
    <source>
        <dbReference type="EMBL" id="MBC2380762.1"/>
    </source>
</evidence>
<dbReference type="SMART" id="SM00382">
    <property type="entry name" value="AAA"/>
    <property type="match status" value="1"/>
</dbReference>
<dbReference type="InterPro" id="IPR017871">
    <property type="entry name" value="ABC_transporter-like_CS"/>
</dbReference>
<feature type="transmembrane region" description="Helical" evidence="9">
    <location>
        <begin position="155"/>
        <end position="174"/>
    </location>
</feature>
<dbReference type="SUPFAM" id="SSF52540">
    <property type="entry name" value="P-loop containing nucleoside triphosphate hydrolases"/>
    <property type="match status" value="1"/>
</dbReference>
<dbReference type="EMBL" id="JAAXCY010000007">
    <property type="protein sequence ID" value="MBC2407990.1"/>
    <property type="molecule type" value="Genomic_DNA"/>
</dbReference>
<dbReference type="FunFam" id="3.40.50.300:FF:000221">
    <property type="entry name" value="Multidrug ABC transporter ATP-binding protein"/>
    <property type="match status" value="1"/>
</dbReference>
<dbReference type="InterPro" id="IPR027417">
    <property type="entry name" value="P-loop_NTPase"/>
</dbReference>
<dbReference type="InterPro" id="IPR039421">
    <property type="entry name" value="Type_1_exporter"/>
</dbReference>
<dbReference type="PROSITE" id="PS50929">
    <property type="entry name" value="ABC_TM1F"/>
    <property type="match status" value="1"/>
</dbReference>
<evidence type="ECO:0000256" key="3">
    <source>
        <dbReference type="ARBA" id="ARBA00022475"/>
    </source>
</evidence>
<evidence type="ECO:0000256" key="1">
    <source>
        <dbReference type="ARBA" id="ARBA00004651"/>
    </source>
</evidence>
<dbReference type="InterPro" id="IPR036640">
    <property type="entry name" value="ABC1_TM_sf"/>
</dbReference>
<keyword evidence="2" id="KW-0813">Transport</keyword>
<dbReference type="InterPro" id="IPR011527">
    <property type="entry name" value="ABC1_TM_dom"/>
</dbReference>
<accession>A0A7X1AP70</accession>
<dbReference type="RefSeq" id="WP_185705745.1">
    <property type="nucleotide sequence ID" value="NZ_JAAXCY010000007.1"/>
</dbReference>
<keyword evidence="3" id="KW-1003">Cell membrane</keyword>
<dbReference type="Gene3D" id="3.40.50.300">
    <property type="entry name" value="P-loop containing nucleotide triphosphate hydrolases"/>
    <property type="match status" value="1"/>
</dbReference>
<dbReference type="GO" id="GO:0140359">
    <property type="term" value="F:ABC-type transporter activity"/>
    <property type="evidence" value="ECO:0007669"/>
    <property type="project" value="InterPro"/>
</dbReference>
<dbReference type="Gene3D" id="1.20.1560.10">
    <property type="entry name" value="ABC transporter type 1, transmembrane domain"/>
    <property type="match status" value="1"/>
</dbReference>
<keyword evidence="6 13" id="KW-0067">ATP-binding</keyword>
<keyword evidence="8 9" id="KW-0472">Membrane</keyword>
<sequence length="575" mass="60797">MLKTFVRLLGEDAPTLRRYAWMAAFYGLLCGLTITALVPVISRLLRGDVSGAACWLVALLVGMLACGIWRRSVDKAGVAVGVAVLQGARQRIGDHVARLPIGWFTPQNSAQLSHVITQGMMAVAQLPAHVFTPVISGAVTPLVIVVALFTLHWTLGLVALLALPLLVVAMLLTARLGQATDATYQQHFAYTSQRMVEFAQAQSVLRAFNGEGGGLRLLGQAIDQQRQSGMRLIYQSSLSAVLNAWVVQAIFCALLVAVALWAELLEQDAAIAACVALVLVCRYIEPLLDVASYGEILRSANGQLDAVQSILAVQPLPVMEPAQTPADNTVELRSVSFRYGPDAPQVLRGVNLEIAAGSMTALIGASGSGKTTLVRLLARFFDASRGSVLIGGVDVRQLSEADLAAQVSQIFQDTYLFQGSIADNIRLGKPTATEAELVEAARQAGVAEIVARLPQGLDTPVGEGGARLSGGERQRIAIARALLKGAPILLVDEATAALDAENQAAVAEALARLRGQCTLIVIAHQLSTVAMADQIVVLDEGQIVEQGTPASLAASGGRYAQFLAQRQAATGWRIA</sequence>
<dbReference type="SUPFAM" id="SSF90123">
    <property type="entry name" value="ABC transporter transmembrane region"/>
    <property type="match status" value="1"/>
</dbReference>